<reference evidence="2" key="1">
    <citation type="submission" date="2025-05" db="UniProtKB">
        <authorList>
            <consortium name="EnsemblMetazoa"/>
        </authorList>
    </citation>
    <scope>IDENTIFICATION</scope>
</reference>
<dbReference type="PANTHER" id="PTHR33480:SF1">
    <property type="entry name" value="TYR RECOMBINASE DOMAIN-CONTAINING PROTEIN"/>
    <property type="match status" value="1"/>
</dbReference>
<evidence type="ECO:0000313" key="3">
    <source>
        <dbReference type="Proteomes" id="UP001652700"/>
    </source>
</evidence>
<proteinExistence type="predicted"/>
<protein>
    <submittedName>
        <fullName evidence="2">Uncharacterized protein</fullName>
    </submittedName>
</protein>
<organism evidence="2 3">
    <name type="scientific">Diabrotica virgifera virgifera</name>
    <name type="common">western corn rootworm</name>
    <dbReference type="NCBI Taxonomy" id="50390"/>
    <lineage>
        <taxon>Eukaryota</taxon>
        <taxon>Metazoa</taxon>
        <taxon>Ecdysozoa</taxon>
        <taxon>Arthropoda</taxon>
        <taxon>Hexapoda</taxon>
        <taxon>Insecta</taxon>
        <taxon>Pterygota</taxon>
        <taxon>Neoptera</taxon>
        <taxon>Endopterygota</taxon>
        <taxon>Coleoptera</taxon>
        <taxon>Polyphaga</taxon>
        <taxon>Cucujiformia</taxon>
        <taxon>Chrysomeloidea</taxon>
        <taxon>Chrysomelidae</taxon>
        <taxon>Galerucinae</taxon>
        <taxon>Diabroticina</taxon>
        <taxon>Diabroticites</taxon>
        <taxon>Diabrotica</taxon>
    </lineage>
</organism>
<sequence>MSELPGLKSKSNNDVMANVPRTRGRILLELANELQENKEGTNIKIISQHQEPETEYSADRKNNVLEWVKSNNFNVYKCDDPQNSHSDNSTDEDEYNPSHIPSSYVSDSDNLVSDVSSDILTIQEPIVVNRRDTVALDEYIEENSNKRNKKRTVCKFCKNNVTNFERHLVRHHADKKEVKDLSNYSTRSKEDKNIRRKILSLLRYETQFEEFIKKEKIDSNRLPCVYCKRIVAVNYLRRHYKMCATKSINETGHKIQHRAQSQTLVACADLSINTAATLRLKNEVFAKMKADQISLVAKRDPLIRHFGENYLKKHKRAQISVACSNKMRECSRLLIEMRRHTEKKNLPFFEILNPMLFDTVVASARIISGYNDETKIYKAPSLAMHLGTTLKQICDLCSHLLMKDHPDIFCNDKDAKLKELKRFKLLVNSQWSFEISSLAVKDLAEKKWNKPVLLPLTKDIIKFRNQIVNCAETNFELLQQDWTNQQAFKKVIDSALSLTILFNRRKIGDVQYVTIDSYLKNFACVDQTEYLEQLTESEKLLSNTYKRVVAGGKGSRPIIILFPKNVQAYIDLTLQIRNKTNMLSKENPYLFSYPNSKSQWVRADVVIRQFANASGAENPVALTSNRLRKQIATVMQLINLSKEEYAHFAQFMGHTEKTHREYYE</sequence>
<evidence type="ECO:0000313" key="2">
    <source>
        <dbReference type="EnsemblMetazoa" id="XP_050518983.1"/>
    </source>
</evidence>
<feature type="region of interest" description="Disordered" evidence="1">
    <location>
        <begin position="78"/>
        <end position="107"/>
    </location>
</feature>
<dbReference type="EnsemblMetazoa" id="XM_050663026.1">
    <property type="protein sequence ID" value="XP_050518983.1"/>
    <property type="gene ID" value="LOC126893083"/>
</dbReference>
<dbReference type="Proteomes" id="UP001652700">
    <property type="component" value="Unplaced"/>
</dbReference>
<dbReference type="GeneID" id="126893083"/>
<accession>A0ABM5L968</accession>
<keyword evidence="3" id="KW-1185">Reference proteome</keyword>
<name>A0ABM5L968_DIAVI</name>
<dbReference type="RefSeq" id="XP_050518983.1">
    <property type="nucleotide sequence ID" value="XM_050663026.1"/>
</dbReference>
<dbReference type="PANTHER" id="PTHR33480">
    <property type="entry name" value="SET DOMAIN-CONTAINING PROTEIN-RELATED"/>
    <property type="match status" value="1"/>
</dbReference>
<evidence type="ECO:0000256" key="1">
    <source>
        <dbReference type="SAM" id="MobiDB-lite"/>
    </source>
</evidence>